<evidence type="ECO:0000256" key="8">
    <source>
        <dbReference type="HAMAP-Rule" id="MF_00277"/>
    </source>
</evidence>
<feature type="domain" description="ACT" evidence="9">
    <location>
        <begin position="766"/>
        <end position="834"/>
    </location>
</feature>
<comment type="domain">
    <text evidence="8">Has four distinct domains: an N-terminal nucleotidyltransferase (NT) domain responsible for UTase activity, a central HD domain that encodes UR activity, and two C-terminal ACT domains that seem to have a role in glutamine sensing.</text>
</comment>
<dbReference type="GO" id="GO:0008893">
    <property type="term" value="F:guanosine-3',5'-bis(diphosphate) 3'-diphosphatase activity"/>
    <property type="evidence" value="ECO:0007669"/>
    <property type="project" value="UniProtKB-EC"/>
</dbReference>
<dbReference type="Proteomes" id="UP000315498">
    <property type="component" value="Unassembled WGS sequence"/>
</dbReference>
<evidence type="ECO:0000313" key="11">
    <source>
        <dbReference type="EMBL" id="RZO25137.1"/>
    </source>
</evidence>
<comment type="cofactor">
    <cofactor evidence="8">
        <name>Mg(2+)</name>
        <dbReference type="ChEBI" id="CHEBI:18420"/>
    </cofactor>
</comment>
<dbReference type="HAMAP" id="MF_00277">
    <property type="entry name" value="PII_uridylyl_transf"/>
    <property type="match status" value="1"/>
</dbReference>
<dbReference type="InterPro" id="IPR045865">
    <property type="entry name" value="ACT-like_dom_sf"/>
</dbReference>
<dbReference type="InterPro" id="IPR002912">
    <property type="entry name" value="ACT_dom"/>
</dbReference>
<dbReference type="InterPro" id="IPR003607">
    <property type="entry name" value="HD/PDEase_dom"/>
</dbReference>
<dbReference type="CDD" id="cd04899">
    <property type="entry name" value="ACT_ACR-UUR-like_2"/>
    <property type="match status" value="1"/>
</dbReference>
<dbReference type="EC" id="2.7.7.59" evidence="8"/>
<evidence type="ECO:0000256" key="6">
    <source>
        <dbReference type="ARBA" id="ARBA00023268"/>
    </source>
</evidence>
<evidence type="ECO:0000256" key="2">
    <source>
        <dbReference type="ARBA" id="ARBA00022695"/>
    </source>
</evidence>
<dbReference type="Pfam" id="PF08335">
    <property type="entry name" value="GlnD_UR_UTase"/>
    <property type="match status" value="1"/>
</dbReference>
<dbReference type="NCBIfam" id="TIGR01693">
    <property type="entry name" value="UTase_glnD"/>
    <property type="match status" value="1"/>
</dbReference>
<evidence type="ECO:0000259" key="9">
    <source>
        <dbReference type="PROSITE" id="PS51671"/>
    </source>
</evidence>
<keyword evidence="6 8" id="KW-0511">Multifunctional enzyme</keyword>
<comment type="catalytic activity">
    <reaction evidence="8">
        <text>[protein-PII]-L-tyrosine + UTP = [protein-PII]-uridylyl-L-tyrosine + diphosphate</text>
        <dbReference type="Rhea" id="RHEA:13673"/>
        <dbReference type="Rhea" id="RHEA-COMP:12147"/>
        <dbReference type="Rhea" id="RHEA-COMP:12148"/>
        <dbReference type="ChEBI" id="CHEBI:33019"/>
        <dbReference type="ChEBI" id="CHEBI:46398"/>
        <dbReference type="ChEBI" id="CHEBI:46858"/>
        <dbReference type="ChEBI" id="CHEBI:90602"/>
        <dbReference type="EC" id="2.7.7.59"/>
    </reaction>
</comment>
<sequence>MKKLMLSLNDDFIKNFPEIYSKPNKVNKYLKKYSNHIEKDIKNKFIELNLDRDFAIYANGGFGRKEMFPISDVDLSIIEINKIKNFKNIETFISYMWDQGYKIGHSVRSIEDIKKISKKDLKEFTSYLTRRPIISNESIDKRITRSLSGIWTKNNFYNAKLIEQQRRHSEFYSTAYNLEPDLKESPGTLRDFQTSLWILQHCFELDSLDAISNANVLNGELKQAKTAYNFIKSLRFATNIATQKNRLTFEAQIEVSNHAKLNSKSSKISVEKMMKNYYEMASVLSYFNEIIFEKYNEKLPSIFSKKVYGIHKHKNKIGIRNTKLKDNKNLIFEIFIEIGKTKNINSIDTQTKSLIKQNINLIDDEFRKNSFYSEQFLEILRSKYNLSSILKTMKTLGVLQAYIPDFAGVVGQMQFDLFHVYTVDEHTFKVVRNMRQMKLNKQDGFELEHELINKIPKIEILYIAGIYHDLGKGKGGDHSEIGAKTSFDFAKRLGMSTTDANLISWIVKKHLIMSSISQKKDISEPETVNEFIKHVQQSEKLDYLYLLTVNDIRATNPALWNGWKHQLLRDLYILSRSKMNKEPLRASAEISKERKKNALEDFNKDECKDLQNYFSNLNDSYFNKNLSDSLRWQAKLITLNKDKNLIVGCKNRFENLIEIFIKADNSEGLFYKLTKTLEYSGLNIIDANIFTSIDNIFAANTFIAKFSHHDRKFSASDLKELSKRIEKNFLQFDQISKKQKIVKIKNNFEKKINITESVNKDRGRNLITIETSDNSGLLANIAKVFFENKISIFSARINTLGERVEDTFEIENSDKTLVSESKIKKIISTLKKVV</sequence>
<dbReference type="Gene3D" id="3.30.70.260">
    <property type="match status" value="1"/>
</dbReference>
<dbReference type="Pfam" id="PF01966">
    <property type="entry name" value="HD"/>
    <property type="match status" value="1"/>
</dbReference>
<dbReference type="EC" id="3.1.4.-" evidence="8"/>
<keyword evidence="3" id="KW-0677">Repeat</keyword>
<dbReference type="PROSITE" id="PS51671">
    <property type="entry name" value="ACT"/>
    <property type="match status" value="2"/>
</dbReference>
<dbReference type="AlphaFoldDB" id="A0A520MV79"/>
<gene>
    <name evidence="8 11" type="primary">glnD</name>
    <name evidence="11" type="ORF">EVA94_01795</name>
</gene>
<dbReference type="GO" id="GO:0006808">
    <property type="term" value="P:regulation of nitrogen utilization"/>
    <property type="evidence" value="ECO:0007669"/>
    <property type="project" value="UniProtKB-UniRule"/>
</dbReference>
<evidence type="ECO:0000256" key="5">
    <source>
        <dbReference type="ARBA" id="ARBA00022842"/>
    </source>
</evidence>
<evidence type="ECO:0000259" key="10">
    <source>
        <dbReference type="PROSITE" id="PS51831"/>
    </source>
</evidence>
<evidence type="ECO:0000256" key="1">
    <source>
        <dbReference type="ARBA" id="ARBA00022679"/>
    </source>
</evidence>
<organism evidence="11 12">
    <name type="scientific">SAR86 cluster bacterium</name>
    <dbReference type="NCBI Taxonomy" id="2030880"/>
    <lineage>
        <taxon>Bacteria</taxon>
        <taxon>Pseudomonadati</taxon>
        <taxon>Pseudomonadota</taxon>
        <taxon>Gammaproteobacteria</taxon>
        <taxon>SAR86 cluster</taxon>
    </lineage>
</organism>
<feature type="domain" description="ACT" evidence="9">
    <location>
        <begin position="658"/>
        <end position="744"/>
    </location>
</feature>
<evidence type="ECO:0000256" key="3">
    <source>
        <dbReference type="ARBA" id="ARBA00022737"/>
    </source>
</evidence>
<dbReference type="GO" id="GO:0008081">
    <property type="term" value="F:phosphoric diester hydrolase activity"/>
    <property type="evidence" value="ECO:0007669"/>
    <property type="project" value="UniProtKB-UniRule"/>
</dbReference>
<comment type="activity regulation">
    <text evidence="8">Uridylyltransferase (UTase) activity is inhibited by glutamine, while glutamine activates uridylyl-removing (UR) activity.</text>
</comment>
<comment type="similarity">
    <text evidence="8">Belongs to the GlnD family.</text>
</comment>
<feature type="region of interest" description="Uridylyltransferase" evidence="8">
    <location>
        <begin position="1"/>
        <end position="308"/>
    </location>
</feature>
<reference evidence="11 12" key="1">
    <citation type="submission" date="2019-02" db="EMBL/GenBank/DDBJ databases">
        <title>Prokaryotic population dynamics and viral predation in marine succession experiment using metagenomics: the confinement effect.</title>
        <authorList>
            <person name="Haro-Moreno J.M."/>
            <person name="Rodriguez-Valera F."/>
            <person name="Lopez-Perez M."/>
        </authorList>
    </citation>
    <scope>NUCLEOTIDE SEQUENCE [LARGE SCALE GENOMIC DNA]</scope>
    <source>
        <strain evidence="11">MED-G161</strain>
    </source>
</reference>
<dbReference type="InterPro" id="IPR010043">
    <property type="entry name" value="UTase/UR"/>
</dbReference>
<dbReference type="EMBL" id="SHBG01000011">
    <property type="protein sequence ID" value="RZO25137.1"/>
    <property type="molecule type" value="Genomic_DNA"/>
</dbReference>
<evidence type="ECO:0000313" key="12">
    <source>
        <dbReference type="Proteomes" id="UP000315498"/>
    </source>
</evidence>
<protein>
    <recommendedName>
        <fullName evidence="8">Bifunctional uridylyltransferase/uridylyl-removing enzyme</fullName>
        <shortName evidence="8">UTase/UR</shortName>
    </recommendedName>
    <alternativeName>
        <fullName evidence="8">Bifunctional [protein-PII] modification enzyme</fullName>
    </alternativeName>
    <alternativeName>
        <fullName evidence="8">Bifunctional nitrogen sensor protein</fullName>
    </alternativeName>
    <domain>
        <recommendedName>
            <fullName evidence="8">[Protein-PII] uridylyltransferase</fullName>
            <shortName evidence="8">PII uridylyltransferase</shortName>
            <shortName evidence="8">UTase</shortName>
            <ecNumber evidence="8">2.7.7.59</ecNumber>
        </recommendedName>
    </domain>
    <domain>
        <recommendedName>
            <fullName evidence="8">[Protein-PII]-UMP uridylyl-removing enzyme</fullName>
            <shortName evidence="8">UR</shortName>
            <ecNumber evidence="8">3.1.4.-</ecNumber>
        </recommendedName>
    </domain>
</protein>
<keyword evidence="2 8" id="KW-0548">Nucleotidyltransferase</keyword>
<dbReference type="PROSITE" id="PS51831">
    <property type="entry name" value="HD"/>
    <property type="match status" value="1"/>
</dbReference>
<name>A0A520MV79_9GAMM</name>
<dbReference type="PANTHER" id="PTHR47320">
    <property type="entry name" value="BIFUNCTIONAL URIDYLYLTRANSFERASE/URIDYLYL-REMOVING ENZYME"/>
    <property type="match status" value="1"/>
</dbReference>
<comment type="caution">
    <text evidence="8">Lacks conserved residue(s) required for the propagation of feature annotation.</text>
</comment>
<feature type="domain" description="HD" evidence="10">
    <location>
        <begin position="423"/>
        <end position="544"/>
    </location>
</feature>
<keyword evidence="4 8" id="KW-0378">Hydrolase</keyword>
<dbReference type="InterPro" id="IPR013546">
    <property type="entry name" value="PII_UdlTrfase/GS_AdlTrfase"/>
</dbReference>
<keyword evidence="1 8" id="KW-0808">Transferase</keyword>
<dbReference type="SUPFAM" id="SSF109604">
    <property type="entry name" value="HD-domain/PDEase-like"/>
    <property type="match status" value="1"/>
</dbReference>
<dbReference type="GO" id="GO:0008773">
    <property type="term" value="F:[protein-PII] uridylyltransferase activity"/>
    <property type="evidence" value="ECO:0007669"/>
    <property type="project" value="UniProtKB-UniRule"/>
</dbReference>
<comment type="function">
    <text evidence="8">Modifies, by uridylylation and deuridylylation, the PII regulatory proteins (GlnB and homologs), in response to the nitrogen status of the cell that GlnD senses through the glutamine level. Under low glutamine levels, catalyzes the conversion of the PII proteins and UTP to PII-UMP and PPi, while under higher glutamine levels, GlnD hydrolyzes PII-UMP to PII and UMP (deuridylylation). Thus, controls uridylylation state and activity of the PII proteins, and plays an important role in the regulation of nitrogen metabolism.</text>
</comment>
<comment type="catalytic activity">
    <reaction evidence="7">
        <text>guanosine 3',5'-bis(diphosphate) + H2O = GDP + diphosphate + H(+)</text>
        <dbReference type="Rhea" id="RHEA:14253"/>
        <dbReference type="ChEBI" id="CHEBI:15377"/>
        <dbReference type="ChEBI" id="CHEBI:15378"/>
        <dbReference type="ChEBI" id="CHEBI:33019"/>
        <dbReference type="ChEBI" id="CHEBI:58189"/>
        <dbReference type="ChEBI" id="CHEBI:77828"/>
        <dbReference type="EC" id="3.1.7.2"/>
    </reaction>
</comment>
<dbReference type="InterPro" id="IPR043519">
    <property type="entry name" value="NT_sf"/>
</dbReference>
<dbReference type="SUPFAM" id="SSF55021">
    <property type="entry name" value="ACT-like"/>
    <property type="match status" value="1"/>
</dbReference>
<accession>A0A520MV79</accession>
<evidence type="ECO:0000256" key="7">
    <source>
        <dbReference type="ARBA" id="ARBA00047968"/>
    </source>
</evidence>
<dbReference type="InterPro" id="IPR006674">
    <property type="entry name" value="HD_domain"/>
</dbReference>
<evidence type="ECO:0000256" key="4">
    <source>
        <dbReference type="ARBA" id="ARBA00022801"/>
    </source>
</evidence>
<dbReference type="SMART" id="SM00471">
    <property type="entry name" value="HDc"/>
    <property type="match status" value="1"/>
</dbReference>
<comment type="caution">
    <text evidence="11">The sequence shown here is derived from an EMBL/GenBank/DDBJ whole genome shotgun (WGS) entry which is preliminary data.</text>
</comment>
<keyword evidence="5 8" id="KW-0460">Magnesium</keyword>
<proteinExistence type="inferred from homology"/>
<dbReference type="Gene3D" id="1.10.3090.10">
    <property type="entry name" value="cca-adding enzyme, domain 2"/>
    <property type="match status" value="1"/>
</dbReference>
<dbReference type="PIRSF" id="PIRSF006288">
    <property type="entry name" value="PII_uridyltransf"/>
    <property type="match status" value="1"/>
</dbReference>
<dbReference type="PANTHER" id="PTHR47320:SF1">
    <property type="entry name" value="BIFUNCTIONAL URIDYLYLTRANSFERASE_URIDYLYL-REMOVING ENZYME"/>
    <property type="match status" value="1"/>
</dbReference>
<dbReference type="SUPFAM" id="SSF81301">
    <property type="entry name" value="Nucleotidyltransferase"/>
    <property type="match status" value="1"/>
</dbReference>
<comment type="catalytic activity">
    <reaction evidence="8">
        <text>[protein-PII]-uridylyl-L-tyrosine + H2O = [protein-PII]-L-tyrosine + UMP + H(+)</text>
        <dbReference type="Rhea" id="RHEA:48600"/>
        <dbReference type="Rhea" id="RHEA-COMP:12147"/>
        <dbReference type="Rhea" id="RHEA-COMP:12148"/>
        <dbReference type="ChEBI" id="CHEBI:15377"/>
        <dbReference type="ChEBI" id="CHEBI:15378"/>
        <dbReference type="ChEBI" id="CHEBI:46858"/>
        <dbReference type="ChEBI" id="CHEBI:57865"/>
        <dbReference type="ChEBI" id="CHEBI:90602"/>
    </reaction>
</comment>